<organism evidence="2 3">
    <name type="scientific">Myxococcus llanfairpwllgwyngyllgogerychwyrndrobwllllantysiliogogogochensis</name>
    <dbReference type="NCBI Taxonomy" id="2590453"/>
    <lineage>
        <taxon>Bacteria</taxon>
        <taxon>Pseudomonadati</taxon>
        <taxon>Myxococcota</taxon>
        <taxon>Myxococcia</taxon>
        <taxon>Myxococcales</taxon>
        <taxon>Cystobacterineae</taxon>
        <taxon>Myxococcaceae</taxon>
        <taxon>Myxococcus</taxon>
    </lineage>
</organism>
<feature type="region of interest" description="Disordered" evidence="1">
    <location>
        <begin position="45"/>
        <end position="204"/>
    </location>
</feature>
<feature type="region of interest" description="Disordered" evidence="1">
    <location>
        <begin position="218"/>
        <end position="248"/>
    </location>
</feature>
<comment type="caution">
    <text evidence="2">The sequence shown here is derived from an EMBL/GenBank/DDBJ whole genome shotgun (WGS) entry which is preliminary data.</text>
</comment>
<protein>
    <submittedName>
        <fullName evidence="2">Uncharacterized protein</fullName>
    </submittedName>
</protein>
<sequence length="248" mass="26022">MADARSPCPPSARRAYARGDFHMHLSRLPSILAVSAALCFSVGCSKRGSQSQGAEPQASTQPPPAQPPPPATAEAVPPDMGPQPPPPGDEHHGKHHKGVSEPNCPMSVSGAMARAQDVPEGVALIISTPEPTQVAELQQRSRAMLHEQAESTQRAQQETPMQEAQREDLGDSPLEEQDGLDDTGMGGSGMAGAPTMPSSASVQDTPDGVIIVYTAMDPSKQKQLSSEVHKTADQMKPGKCPGMSPDMP</sequence>
<reference evidence="2 3" key="1">
    <citation type="submission" date="2019-06" db="EMBL/GenBank/DDBJ databases">
        <authorList>
            <person name="Livingstone P."/>
            <person name="Whitworth D."/>
        </authorList>
    </citation>
    <scope>NUCLEOTIDE SEQUENCE [LARGE SCALE GENOMIC DNA]</scope>
    <source>
        <strain evidence="2 3">AM401</strain>
    </source>
</reference>
<proteinExistence type="predicted"/>
<feature type="compositionally biased region" description="Polar residues" evidence="1">
    <location>
        <begin position="150"/>
        <end position="162"/>
    </location>
</feature>
<dbReference type="EMBL" id="VIFM01000143">
    <property type="protein sequence ID" value="TQF12353.1"/>
    <property type="molecule type" value="Genomic_DNA"/>
</dbReference>
<evidence type="ECO:0000313" key="3">
    <source>
        <dbReference type="Proteomes" id="UP000315369"/>
    </source>
</evidence>
<accession>A0A540WTL0</accession>
<gene>
    <name evidence="2" type="ORF">FJV41_29525</name>
</gene>
<dbReference type="AlphaFoldDB" id="A0A540WTL0"/>
<dbReference type="OrthoDB" id="5382395at2"/>
<evidence type="ECO:0000256" key="1">
    <source>
        <dbReference type="SAM" id="MobiDB-lite"/>
    </source>
</evidence>
<feature type="compositionally biased region" description="Pro residues" evidence="1">
    <location>
        <begin position="61"/>
        <end position="71"/>
    </location>
</feature>
<feature type="compositionally biased region" description="Polar residues" evidence="1">
    <location>
        <begin position="129"/>
        <end position="141"/>
    </location>
</feature>
<keyword evidence="3" id="KW-1185">Reference proteome</keyword>
<evidence type="ECO:0000313" key="2">
    <source>
        <dbReference type="EMBL" id="TQF12353.1"/>
    </source>
</evidence>
<name>A0A540WTL0_9BACT</name>
<dbReference type="Proteomes" id="UP000315369">
    <property type="component" value="Unassembled WGS sequence"/>
</dbReference>